<dbReference type="EMBL" id="JAUTBB010000001">
    <property type="protein sequence ID" value="MDQ1118617.1"/>
    <property type="molecule type" value="Genomic_DNA"/>
</dbReference>
<sequence length="49" mass="5200">MPELARRLHDSGQTGHLAPSTSPGNPMRLSSSRRLLLLVILIAAAPLLA</sequence>
<organism evidence="2 3">
    <name type="scientific">Pseudoxanthomonas winnipegensis</name>
    <dbReference type="NCBI Taxonomy" id="2480810"/>
    <lineage>
        <taxon>Bacteria</taxon>
        <taxon>Pseudomonadati</taxon>
        <taxon>Pseudomonadota</taxon>
        <taxon>Gammaproteobacteria</taxon>
        <taxon>Lysobacterales</taxon>
        <taxon>Lysobacteraceae</taxon>
        <taxon>Pseudoxanthomonas</taxon>
    </lineage>
</organism>
<dbReference type="RefSeq" id="WP_165424264.1">
    <property type="nucleotide sequence ID" value="NZ_JAUTBB010000001.1"/>
</dbReference>
<feature type="region of interest" description="Disordered" evidence="1">
    <location>
        <begin position="1"/>
        <end position="28"/>
    </location>
</feature>
<reference evidence="2" key="1">
    <citation type="submission" date="2023-07" db="EMBL/GenBank/DDBJ databases">
        <title>Functional and genomic diversity of the sorghum phyllosphere microbiome.</title>
        <authorList>
            <person name="Shade A."/>
        </authorList>
    </citation>
    <scope>NUCLEOTIDE SEQUENCE</scope>
    <source>
        <strain evidence="2">SORGH_AS_0908</strain>
    </source>
</reference>
<evidence type="ECO:0000313" key="2">
    <source>
        <dbReference type="EMBL" id="MDQ1118617.1"/>
    </source>
</evidence>
<dbReference type="Proteomes" id="UP001234354">
    <property type="component" value="Unassembled WGS sequence"/>
</dbReference>
<accession>A0AAW8G9H9</accession>
<gene>
    <name evidence="2" type="ORF">QE383_000925</name>
</gene>
<comment type="caution">
    <text evidence="2">The sequence shown here is derived from an EMBL/GenBank/DDBJ whole genome shotgun (WGS) entry which is preliminary data.</text>
</comment>
<evidence type="ECO:0000313" key="3">
    <source>
        <dbReference type="Proteomes" id="UP001234354"/>
    </source>
</evidence>
<evidence type="ECO:0000256" key="1">
    <source>
        <dbReference type="SAM" id="MobiDB-lite"/>
    </source>
</evidence>
<feature type="compositionally biased region" description="Basic and acidic residues" evidence="1">
    <location>
        <begin position="1"/>
        <end position="10"/>
    </location>
</feature>
<dbReference type="AlphaFoldDB" id="A0AAW8G9H9"/>
<proteinExistence type="predicted"/>
<name>A0AAW8G9H9_9GAMM</name>
<protein>
    <submittedName>
        <fullName evidence="2">Uncharacterized protein</fullName>
    </submittedName>
</protein>
<feature type="compositionally biased region" description="Polar residues" evidence="1">
    <location>
        <begin position="11"/>
        <end position="24"/>
    </location>
</feature>